<protein>
    <recommendedName>
        <fullName evidence="10">Protease</fullName>
        <ecNumber evidence="10">3.4.22.39</ecNumber>
    </recommendedName>
    <alternativeName>
        <fullName evidence="10">Adenain</fullName>
    </alternativeName>
    <alternativeName>
        <fullName evidence="10">Adenovirus protease</fullName>
        <shortName evidence="10">AVP</shortName>
    </alternativeName>
    <alternativeName>
        <fullName evidence="10">Adenovirus proteinase</fullName>
    </alternativeName>
    <alternativeName>
        <fullName evidence="10">Endoprotease</fullName>
    </alternativeName>
</protein>
<dbReference type="InterPro" id="IPR000855">
    <property type="entry name" value="Peptidase_C5"/>
</dbReference>
<dbReference type="InterPro" id="IPR038765">
    <property type="entry name" value="Papain-like_cys_pep_sf"/>
</dbReference>
<evidence type="ECO:0000256" key="12">
    <source>
        <dbReference type="PIRSR" id="PIRSR001218-1"/>
    </source>
</evidence>
<feature type="active site" evidence="10 12">
    <location>
        <position position="70"/>
    </location>
</feature>
<keyword evidence="5 10" id="KW-0068">Autocatalytic cleavage</keyword>
<reference evidence="13 14" key="1">
    <citation type="journal article" date="2009" name="Virus Res.">
        <title>Confirmation of a novel siadenovirus species detected in raptors: partial sequence and phylogenetic analysis.</title>
        <authorList>
            <person name="Kovacs E.R."/>
            <person name="Benko M."/>
        </authorList>
    </citation>
    <scope>NUCLEOTIDE SEQUENCE [LARGE SCALE GENOMIC DNA]</scope>
</reference>
<evidence type="ECO:0000256" key="7">
    <source>
        <dbReference type="ARBA" id="ARBA00022921"/>
    </source>
</evidence>
<comment type="function">
    <text evidence="10">Cleaves viral precursor proteins (pTP, pIIIa, pVI, pVII, pVIII, and pX) inside newly assembled particles giving rise to mature virions. Protease complexed to its cofactor slides along the viral DNA to specifically locate and cleave the viral precursors. Mature virions have a weakened organization compared to the unmature virions, thereby facilitating subsequent uncoating. Without maturation, the particle lacks infectivity and is unable to uncoat. Late in adenovirus infection, in the cytoplasm, may participate in the cytoskeleton destruction. Cleaves host cell cytoskeletal keratins K7 and K18.</text>
</comment>
<evidence type="ECO:0000313" key="14">
    <source>
        <dbReference type="Proteomes" id="UP000162892"/>
    </source>
</evidence>
<dbReference type="GO" id="GO:0004197">
    <property type="term" value="F:cysteine-type endopeptidase activity"/>
    <property type="evidence" value="ECO:0007669"/>
    <property type="project" value="UniProtKB-UniRule"/>
</dbReference>
<name>B6SBN1_9ADEN</name>
<dbReference type="GO" id="GO:0042025">
    <property type="term" value="C:host cell nucleus"/>
    <property type="evidence" value="ECO:0007669"/>
    <property type="project" value="UniProtKB-SubCell"/>
</dbReference>
<evidence type="ECO:0000256" key="6">
    <source>
        <dbReference type="ARBA" id="ARBA00022844"/>
    </source>
</evidence>
<evidence type="ECO:0000256" key="5">
    <source>
        <dbReference type="ARBA" id="ARBA00022813"/>
    </source>
</evidence>
<dbReference type="GO" id="GO:0003677">
    <property type="term" value="F:DNA binding"/>
    <property type="evidence" value="ECO:0007669"/>
    <property type="project" value="UniProtKB-UniRule"/>
</dbReference>
<evidence type="ECO:0000256" key="10">
    <source>
        <dbReference type="HAMAP-Rule" id="MF_04059"/>
    </source>
</evidence>
<evidence type="ECO:0000256" key="3">
    <source>
        <dbReference type="ARBA" id="ARBA00022801"/>
    </source>
</evidence>
<dbReference type="RefSeq" id="YP_004414809.1">
    <property type="nucleotide sequence ID" value="NC_015455.1"/>
</dbReference>
<proteinExistence type="evidence at transcript level"/>
<dbReference type="PIRSF" id="PIRSF001218">
    <property type="entry name" value="Protease_ADV"/>
    <property type="match status" value="1"/>
</dbReference>
<feature type="active site" evidence="10 12">
    <location>
        <position position="53"/>
    </location>
</feature>
<evidence type="ECO:0000256" key="1">
    <source>
        <dbReference type="ARBA" id="ARBA00022562"/>
    </source>
</evidence>
<keyword evidence="8 10" id="KW-0238">DNA-binding</keyword>
<keyword evidence="14" id="KW-1185">Reference proteome</keyword>
<keyword evidence="9 10" id="KW-1015">Disulfide bond</keyword>
<dbReference type="SUPFAM" id="SSF54001">
    <property type="entry name" value="Cysteine proteinases"/>
    <property type="match status" value="1"/>
</dbReference>
<keyword evidence="4 10" id="KW-0788">Thiol protease</keyword>
<dbReference type="PRINTS" id="PR00703">
    <property type="entry name" value="ADVENDOPTASE"/>
</dbReference>
<keyword evidence="6 10" id="KW-0946">Virion</keyword>
<evidence type="ECO:0000256" key="11">
    <source>
        <dbReference type="PIRNR" id="PIRNR001218"/>
    </source>
</evidence>
<dbReference type="GO" id="GO:0044423">
    <property type="term" value="C:virion component"/>
    <property type="evidence" value="ECO:0007669"/>
    <property type="project" value="UniProtKB-UniRule"/>
</dbReference>
<dbReference type="Proteomes" id="UP000162892">
    <property type="component" value="Segment"/>
</dbReference>
<comment type="miscellaneous">
    <text evidence="10">All late proteins expressed from the major late promoter are produced by alternative splicing and alternative polyadenylation of the same gene giving rise to non-overlapping ORFs. A leader sequence is present in the N-terminus of all these mRNAs and is recognized by the viral shutoff protein to provide expression although conventional translation via ribosome scanning from the cap has been shut off in the host cell.</text>
</comment>
<comment type="subcellular location">
    <subcellularLocation>
        <location evidence="10">Virion</location>
    </subcellularLocation>
    <subcellularLocation>
        <location evidence="10">Host nucleus</location>
    </subcellularLocation>
    <text evidence="10">Present in about 10 copies per virion.</text>
</comment>
<gene>
    <name evidence="10" type="primary">L3</name>
</gene>
<comment type="catalytic activity">
    <reaction evidence="10 11">
        <text>Cleaves proteins of the adenovirus and its host cell at two consensus sites: -Yaa-Xaa-Gly-Gly-|-Xaa- and -Yaa-Xaa-Gly-Xaa-|-Gly- (in which Yaa is Met, Ile or Leu, and Xaa is any amino acid).</text>
        <dbReference type="EC" id="3.4.22.39"/>
    </reaction>
</comment>
<dbReference type="OrthoDB" id="9248at10239"/>
<keyword evidence="1 10" id="KW-1048">Host nucleus</keyword>
<keyword evidence="3 10" id="KW-0378">Hydrolase</keyword>
<feature type="active site" evidence="10 12">
    <location>
        <position position="120"/>
    </location>
</feature>
<dbReference type="EMBL" id="EU715130">
    <property type="protein sequence ID" value="ACH89475.1"/>
    <property type="molecule type" value="Genomic_DNA"/>
</dbReference>
<evidence type="ECO:0000256" key="4">
    <source>
        <dbReference type="ARBA" id="ARBA00022807"/>
    </source>
</evidence>
<dbReference type="Gene3D" id="3.40.395.10">
    <property type="entry name" value="Adenoviral Proteinase, Chain A"/>
    <property type="match status" value="1"/>
</dbReference>
<keyword evidence="2 10" id="KW-0645">Protease</keyword>
<evidence type="ECO:0000256" key="9">
    <source>
        <dbReference type="ARBA" id="ARBA00023157"/>
    </source>
</evidence>
<keyword evidence="7 10" id="KW-0426">Late protein</keyword>
<feature type="disulfide bond" description="Interchain (with C-10 in cleaved protease cofactor pVI-C)" evidence="10">
    <location>
        <position position="102"/>
    </location>
</feature>
<sequence length="202" mass="23079">MGTSSTELIHFVNSLKIPNFLGVFDKHFPGFLDTSRVGCAIVNTGDVSSGGVHWIAFAFDPVSYTFYMFDPFGWSKKELFRIYKFQYDRMLKQTAMNTPSRCVRLVKSVEAVQCICSGACGLYCVLFLTSFTYYRFSPMCNNPIIDIVEGVPVNILNTRYGIYVTHCNQQNLYAWFYVNSSYFRNNARIITHNTGINIIQAH</sequence>
<dbReference type="HAMAP" id="MF_04059">
    <property type="entry name" value="ADV_PRO"/>
    <property type="match status" value="1"/>
</dbReference>
<comment type="activity regulation">
    <text evidence="10">Requires DNA and protease cofactor for maximal activation. Inside nascent virions, becomes partially activated by binding to the viral DNA, allowing it to cleave the cofactor that binds to the protease and fully activates it. Actin, like the viral protease cofactor, seems to act as a cofactor in the cleavage of cytokeratin 18 and of actin itself.</text>
</comment>
<organism evidence="13 14">
    <name type="scientific">Raptor adenovirus 1</name>
    <dbReference type="NCBI Taxonomy" id="1520002"/>
    <lineage>
        <taxon>Viruses</taxon>
        <taxon>Varidnaviria</taxon>
        <taxon>Bamfordvirae</taxon>
        <taxon>Preplasmiviricota</taxon>
        <taxon>Polisuviricotina</taxon>
        <taxon>Pharingeaviricetes</taxon>
        <taxon>Rowavirales</taxon>
        <taxon>Adenoviridae</taxon>
        <taxon>Siadenovirus</taxon>
        <taxon>Siadenovirus raptoris</taxon>
        <taxon>Raptor siadenovirus A</taxon>
    </lineage>
</organism>
<dbReference type="KEGG" id="vg:10526567"/>
<dbReference type="GO" id="GO:0006508">
    <property type="term" value="P:proteolysis"/>
    <property type="evidence" value="ECO:0007669"/>
    <property type="project" value="UniProtKB-KW"/>
</dbReference>
<dbReference type="Pfam" id="PF00770">
    <property type="entry name" value="Peptidase_C5"/>
    <property type="match status" value="1"/>
</dbReference>
<comment type="induction">
    <text evidence="10">Expressed in the late phase of the viral replicative cycle.</text>
</comment>
<dbReference type="EC" id="3.4.22.39" evidence="10"/>
<comment type="similarity">
    <text evidence="10 11">Belongs to the peptidase C5 family.</text>
</comment>
<accession>B6SBN1</accession>
<feature type="site" description="Cleavage; by autolysis" evidence="10">
    <location>
        <begin position="50"/>
        <end position="51"/>
    </location>
</feature>
<evidence type="ECO:0000313" key="13">
    <source>
        <dbReference type="EMBL" id="ACH89475.1"/>
    </source>
</evidence>
<evidence type="ECO:0000256" key="2">
    <source>
        <dbReference type="ARBA" id="ARBA00022670"/>
    </source>
</evidence>
<evidence type="ECO:0000256" key="8">
    <source>
        <dbReference type="ARBA" id="ARBA00023125"/>
    </source>
</evidence>
<dbReference type="MEROPS" id="C05.001"/>
<comment type="subunit">
    <text evidence="10">Interacts with protease cofactor pVI-C; this interaction is necessary for protease activation.</text>
</comment>